<keyword evidence="1" id="KW-0812">Transmembrane</keyword>
<name>A0AAJ1VNN1_9LACO</name>
<dbReference type="SUPFAM" id="SSF158560">
    <property type="entry name" value="BH3980-like"/>
    <property type="match status" value="1"/>
</dbReference>
<comment type="caution">
    <text evidence="2">The sequence shown here is derived from an EMBL/GenBank/DDBJ whole genome shotgun (WGS) entry which is preliminary data.</text>
</comment>
<accession>A0AAJ1VNN1</accession>
<evidence type="ECO:0000313" key="3">
    <source>
        <dbReference type="Proteomes" id="UP001167919"/>
    </source>
</evidence>
<reference evidence="2" key="1">
    <citation type="submission" date="2019-01" db="EMBL/GenBank/DDBJ databases">
        <title>Oenococcus sicerae UCMA17102.</title>
        <authorList>
            <person name="Cousin F.J."/>
            <person name="Le Guellec R."/>
            <person name="Cretenet M."/>
        </authorList>
    </citation>
    <scope>NUCLEOTIDE SEQUENCE</scope>
    <source>
        <strain evidence="2">UCMA17102</strain>
    </source>
</reference>
<proteinExistence type="predicted"/>
<feature type="transmembrane region" description="Helical" evidence="1">
    <location>
        <begin position="219"/>
        <end position="235"/>
    </location>
</feature>
<feature type="transmembrane region" description="Helical" evidence="1">
    <location>
        <begin position="94"/>
        <end position="112"/>
    </location>
</feature>
<gene>
    <name evidence="2" type="ORF">EVC35_05165</name>
</gene>
<evidence type="ECO:0000256" key="1">
    <source>
        <dbReference type="SAM" id="Phobius"/>
    </source>
</evidence>
<dbReference type="Proteomes" id="UP001167919">
    <property type="component" value="Unassembled WGS sequence"/>
</dbReference>
<sequence length="285" mass="32435">MRTAELIEKNNHRRSKLNEENEAYYSDLLLYVRLKPLAKDSYQTESVLLEILQDIIDAQSRGISAEEYFGKSPKENANALIESLPNNYFETFKWYLISVLAFIYCAFFPTTIDLRHSYDLGSMLLSATYFLCLISLLVWIIGKGIYSQKKISRKKIIFKRVAQSLAFSVAAAPGFLILLFTKTSFKIRLEGPIGIAVISVLTSIGIILYLREKKQDRKIWLPLVIVIIGYAVLGISTRLPTIGQFLMSEHSTGRITLAIATVALLIIFYILIWLLAKKKRSQSHN</sequence>
<dbReference type="AlphaFoldDB" id="A0AAJ1VNN1"/>
<feature type="transmembrane region" description="Helical" evidence="1">
    <location>
        <begin position="124"/>
        <end position="141"/>
    </location>
</feature>
<keyword evidence="1" id="KW-1133">Transmembrane helix</keyword>
<feature type="transmembrane region" description="Helical" evidence="1">
    <location>
        <begin position="193"/>
        <end position="210"/>
    </location>
</feature>
<feature type="transmembrane region" description="Helical" evidence="1">
    <location>
        <begin position="161"/>
        <end position="181"/>
    </location>
</feature>
<keyword evidence="1" id="KW-0472">Membrane</keyword>
<evidence type="ECO:0008006" key="4">
    <source>
        <dbReference type="Google" id="ProtNLM"/>
    </source>
</evidence>
<protein>
    <recommendedName>
        <fullName evidence="4">DUF1129 family protein</fullName>
    </recommendedName>
</protein>
<dbReference type="EMBL" id="SDWY01000002">
    <property type="protein sequence ID" value="MDN6900394.1"/>
    <property type="molecule type" value="Genomic_DNA"/>
</dbReference>
<dbReference type="RefSeq" id="WP_301711153.1">
    <property type="nucleotide sequence ID" value="NZ_SDWY01000002.1"/>
</dbReference>
<organism evidence="2 3">
    <name type="scientific">Oenococcus sicerae</name>
    <dbReference type="NCBI Taxonomy" id="2203724"/>
    <lineage>
        <taxon>Bacteria</taxon>
        <taxon>Bacillati</taxon>
        <taxon>Bacillota</taxon>
        <taxon>Bacilli</taxon>
        <taxon>Lactobacillales</taxon>
        <taxon>Lactobacillaceae</taxon>
        <taxon>Oenococcus</taxon>
    </lineage>
</organism>
<feature type="transmembrane region" description="Helical" evidence="1">
    <location>
        <begin position="255"/>
        <end position="276"/>
    </location>
</feature>
<evidence type="ECO:0000313" key="2">
    <source>
        <dbReference type="EMBL" id="MDN6900394.1"/>
    </source>
</evidence>